<keyword evidence="2" id="KW-1185">Reference proteome</keyword>
<accession>A0ABY5GIE5</accession>
<dbReference type="Proteomes" id="UP001057998">
    <property type="component" value="Chromosome 1"/>
</dbReference>
<name>A0ABY5GIE5_9GAMM</name>
<gene>
    <name evidence="1" type="ORF">NNL38_07060</name>
</gene>
<dbReference type="RefSeq" id="WP_255390305.1">
    <property type="nucleotide sequence ID" value="NZ_CP101508.1"/>
</dbReference>
<reference evidence="1" key="1">
    <citation type="submission" date="2022-07" db="EMBL/GenBank/DDBJ databases">
        <title>Genome sequencing of Photobacterium atrarenae GJH2-4.</title>
        <authorList>
            <person name="Park S.-J."/>
        </authorList>
    </citation>
    <scope>NUCLEOTIDE SEQUENCE</scope>
    <source>
        <strain evidence="1">GJH2-4</strain>
    </source>
</reference>
<organism evidence="1 2">
    <name type="scientific">Photobacterium atrarenae</name>
    <dbReference type="NCBI Taxonomy" id="865757"/>
    <lineage>
        <taxon>Bacteria</taxon>
        <taxon>Pseudomonadati</taxon>
        <taxon>Pseudomonadota</taxon>
        <taxon>Gammaproteobacteria</taxon>
        <taxon>Vibrionales</taxon>
        <taxon>Vibrionaceae</taxon>
        <taxon>Photobacterium</taxon>
    </lineage>
</organism>
<evidence type="ECO:0000313" key="2">
    <source>
        <dbReference type="Proteomes" id="UP001057998"/>
    </source>
</evidence>
<sequence length="222" mass="25950">MNKNIVIEDHVVPQLFTTAIEAYEFEHKAHKNGKSYKNLETFGLLWGYSIPQKGNLPDRIVATMATVETSALRHQDWVRPDLDSIIAKKSFFERYWPNIELVGTFHSHPYANLTEVNEVKGWRASQGDEQFWPWFHEIVSPEQPLLAHLIVTISKLEKRGWAYPDRLKGKEECKGYVLSAEDRKLWLRSYSTKAYSTTNGALMYEYEDDLQLEIPALQNRFW</sequence>
<evidence type="ECO:0000313" key="1">
    <source>
        <dbReference type="EMBL" id="UTV28982.1"/>
    </source>
</evidence>
<evidence type="ECO:0008006" key="3">
    <source>
        <dbReference type="Google" id="ProtNLM"/>
    </source>
</evidence>
<dbReference type="EMBL" id="CP101508">
    <property type="protein sequence ID" value="UTV28982.1"/>
    <property type="molecule type" value="Genomic_DNA"/>
</dbReference>
<protein>
    <recommendedName>
        <fullName evidence="3">JAB domain-containing protein</fullName>
    </recommendedName>
</protein>
<proteinExistence type="predicted"/>